<proteinExistence type="inferred from homology"/>
<reference evidence="3" key="2">
    <citation type="submission" date="2025-08" db="UniProtKB">
        <authorList>
            <consortium name="Ensembl"/>
        </authorList>
    </citation>
    <scope>IDENTIFICATION</scope>
</reference>
<organism evidence="3 4">
    <name type="scientific">Anabas testudineus</name>
    <name type="common">Climbing perch</name>
    <name type="synonym">Anthias testudineus</name>
    <dbReference type="NCBI Taxonomy" id="64144"/>
    <lineage>
        <taxon>Eukaryota</taxon>
        <taxon>Metazoa</taxon>
        <taxon>Chordata</taxon>
        <taxon>Craniata</taxon>
        <taxon>Vertebrata</taxon>
        <taxon>Euteleostomi</taxon>
        <taxon>Actinopterygii</taxon>
        <taxon>Neopterygii</taxon>
        <taxon>Teleostei</taxon>
        <taxon>Neoteleostei</taxon>
        <taxon>Acanthomorphata</taxon>
        <taxon>Anabantaria</taxon>
        <taxon>Anabantiformes</taxon>
        <taxon>Anabantoidei</taxon>
        <taxon>Anabantidae</taxon>
        <taxon>Anabas</taxon>
    </lineage>
</organism>
<comment type="similarity">
    <text evidence="1">Belongs to the short-chain dehydrogenases/reductases (SDR) family.</text>
</comment>
<dbReference type="Gene3D" id="3.40.50.720">
    <property type="entry name" value="NAD(P)-binding Rossmann-like Domain"/>
    <property type="match status" value="2"/>
</dbReference>
<name>A0A3Q1JGQ8_ANATE</name>
<evidence type="ECO:0000256" key="1">
    <source>
        <dbReference type="ARBA" id="ARBA00006484"/>
    </source>
</evidence>
<accession>A0A3Q1JGQ8</accession>
<evidence type="ECO:0000313" key="3">
    <source>
        <dbReference type="Ensembl" id="ENSATEP00000032190.2"/>
    </source>
</evidence>
<gene>
    <name evidence="3" type="primary">HSD17B14</name>
</gene>
<evidence type="ECO:0008006" key="5">
    <source>
        <dbReference type="Google" id="ProtNLM"/>
    </source>
</evidence>
<dbReference type="PANTHER" id="PTHR43658:SF8">
    <property type="entry name" value="17-BETA-HYDROXYSTEROID DEHYDROGENASE 14-RELATED"/>
    <property type="match status" value="1"/>
</dbReference>
<evidence type="ECO:0000313" key="4">
    <source>
        <dbReference type="Proteomes" id="UP000265040"/>
    </source>
</evidence>
<keyword evidence="4" id="KW-1185">Reference proteome</keyword>
<dbReference type="PANTHER" id="PTHR43658">
    <property type="entry name" value="SHORT-CHAIN DEHYDROGENASE/REDUCTASE"/>
    <property type="match status" value="1"/>
</dbReference>
<sequence length="149" mass="15418">MSLRYHNKVVIVTGGSKGIGRGIVRVFVENGATVVFCARGAAVGEALEAELNKAGPGSCRFVTCDISKEEDIKVKGSFSVTELAGQTPDAAEAIKMGENAQLTGRMGTEAECGLAALYLAADATFCTGINLLLSGGAELNYGFKSQIPP</sequence>
<dbReference type="Proteomes" id="UP000265040">
    <property type="component" value="Chromosome 8"/>
</dbReference>
<dbReference type="GeneTree" id="ENSGT00940000161346"/>
<protein>
    <recommendedName>
        <fullName evidence="5">Hydroxysteroid (17-beta) dehydrogenase 14</fullName>
    </recommendedName>
</protein>
<dbReference type="GO" id="GO:0006706">
    <property type="term" value="P:steroid catabolic process"/>
    <property type="evidence" value="ECO:0007669"/>
    <property type="project" value="TreeGrafter"/>
</dbReference>
<dbReference type="InterPro" id="IPR036291">
    <property type="entry name" value="NAD(P)-bd_dom_sf"/>
</dbReference>
<dbReference type="STRING" id="64144.ENSATEP00000032190"/>
<dbReference type="GO" id="GO:0004303">
    <property type="term" value="F:estradiol 17-beta-dehydrogenase [NAD(P)+] activity"/>
    <property type="evidence" value="ECO:0007669"/>
    <property type="project" value="TreeGrafter"/>
</dbReference>
<keyword evidence="2" id="KW-0560">Oxidoreductase</keyword>
<dbReference type="SUPFAM" id="SSF51735">
    <property type="entry name" value="NAD(P)-binding Rossmann-fold domains"/>
    <property type="match status" value="1"/>
</dbReference>
<dbReference type="Ensembl" id="ENSATET00000032661.3">
    <property type="protein sequence ID" value="ENSATEP00000032190.2"/>
    <property type="gene ID" value="ENSATEG00000030459.1"/>
</dbReference>
<dbReference type="GO" id="GO:0005829">
    <property type="term" value="C:cytosol"/>
    <property type="evidence" value="ECO:0007669"/>
    <property type="project" value="TreeGrafter"/>
</dbReference>
<dbReference type="AlphaFoldDB" id="A0A3Q1JGQ8"/>
<evidence type="ECO:0000256" key="2">
    <source>
        <dbReference type="ARBA" id="ARBA00023002"/>
    </source>
</evidence>
<reference evidence="3" key="3">
    <citation type="submission" date="2025-09" db="UniProtKB">
        <authorList>
            <consortium name="Ensembl"/>
        </authorList>
    </citation>
    <scope>IDENTIFICATION</scope>
</reference>
<dbReference type="InterPro" id="IPR002347">
    <property type="entry name" value="SDR_fam"/>
</dbReference>
<reference evidence="3" key="1">
    <citation type="submission" date="2021-04" db="EMBL/GenBank/DDBJ databases">
        <authorList>
            <consortium name="Wellcome Sanger Institute Data Sharing"/>
        </authorList>
    </citation>
    <scope>NUCLEOTIDE SEQUENCE [LARGE SCALE GENOMIC DNA]</scope>
</reference>
<dbReference type="Pfam" id="PF00106">
    <property type="entry name" value="adh_short"/>
    <property type="match status" value="1"/>
</dbReference>
<dbReference type="OMA" id="ICTDHMV"/>